<dbReference type="InterPro" id="IPR016163">
    <property type="entry name" value="Ald_DH_C"/>
</dbReference>
<sequence>MFGPVISQAAADRILQAFDDAVCARAGELLTGGKRIEGELARGYYIEPTAVGDVDNSSELAQTETFGPVISLIRFRDDDEAVRIATTLPTV</sequence>
<evidence type="ECO:0000256" key="1">
    <source>
        <dbReference type="ARBA" id="ARBA00009986"/>
    </source>
</evidence>
<dbReference type="Gene3D" id="3.40.309.10">
    <property type="entry name" value="Aldehyde Dehydrogenase, Chain A, domain 2"/>
    <property type="match status" value="1"/>
</dbReference>
<comment type="similarity">
    <text evidence="1">Belongs to the aldehyde dehydrogenase family.</text>
</comment>
<keyword evidence="4" id="KW-1185">Reference proteome</keyword>
<reference evidence="3" key="1">
    <citation type="submission" date="2018-01" db="EMBL/GenBank/DDBJ databases">
        <authorList>
            <consortium name="Urmite Genomes"/>
        </authorList>
    </citation>
    <scope>NUCLEOTIDE SEQUENCE [LARGE SCALE GENOMIC DNA]</scope>
    <source>
        <strain evidence="3">AFP003</strain>
    </source>
</reference>
<evidence type="ECO:0000313" key="4">
    <source>
        <dbReference type="Proteomes" id="UP000236318"/>
    </source>
</evidence>
<dbReference type="PANTHER" id="PTHR42804">
    <property type="entry name" value="ALDEHYDE DEHYDROGENASE"/>
    <property type="match status" value="1"/>
</dbReference>
<gene>
    <name evidence="3" type="ORF">MAAFP003_4473</name>
</gene>
<organism evidence="3 4">
    <name type="scientific">Mycobacterium ahvazicum</name>
    <dbReference type="NCBI Taxonomy" id="1964395"/>
    <lineage>
        <taxon>Bacteria</taxon>
        <taxon>Bacillati</taxon>
        <taxon>Actinomycetota</taxon>
        <taxon>Actinomycetes</taxon>
        <taxon>Mycobacteriales</taxon>
        <taxon>Mycobacteriaceae</taxon>
        <taxon>Mycobacterium</taxon>
        <taxon>Mycobacterium simiae complex</taxon>
    </lineage>
</organism>
<dbReference type="GO" id="GO:0016620">
    <property type="term" value="F:oxidoreductase activity, acting on the aldehyde or oxo group of donors, NAD or NADP as acceptor"/>
    <property type="evidence" value="ECO:0007669"/>
    <property type="project" value="InterPro"/>
</dbReference>
<dbReference type="InterPro" id="IPR015590">
    <property type="entry name" value="Aldehyde_DH_dom"/>
</dbReference>
<accession>A0A2K4YG69</accession>
<evidence type="ECO:0000313" key="3">
    <source>
        <dbReference type="EMBL" id="SOX55779.1"/>
    </source>
</evidence>
<dbReference type="Proteomes" id="UP000236318">
    <property type="component" value="Unassembled WGS sequence"/>
</dbReference>
<proteinExistence type="inferred from homology"/>
<feature type="domain" description="Aldehyde dehydrogenase" evidence="2">
    <location>
        <begin position="2"/>
        <end position="85"/>
    </location>
</feature>
<protein>
    <submittedName>
        <fullName evidence="3">Aldehyde dehydrogenase</fullName>
    </submittedName>
</protein>
<dbReference type="Pfam" id="PF00171">
    <property type="entry name" value="Aldedh"/>
    <property type="match status" value="1"/>
</dbReference>
<comment type="caution">
    <text evidence="3">The sequence shown here is derived from an EMBL/GenBank/DDBJ whole genome shotgun (WGS) entry which is preliminary data.</text>
</comment>
<dbReference type="EMBL" id="FXEG02000005">
    <property type="protein sequence ID" value="SOX55779.1"/>
    <property type="molecule type" value="Genomic_DNA"/>
</dbReference>
<dbReference type="PANTHER" id="PTHR42804:SF1">
    <property type="entry name" value="ALDEHYDE DEHYDROGENASE-RELATED"/>
    <property type="match status" value="1"/>
</dbReference>
<evidence type="ECO:0000259" key="2">
    <source>
        <dbReference type="Pfam" id="PF00171"/>
    </source>
</evidence>
<dbReference type="SUPFAM" id="SSF53720">
    <property type="entry name" value="ALDH-like"/>
    <property type="match status" value="1"/>
</dbReference>
<dbReference type="AlphaFoldDB" id="A0A2K4YG69"/>
<dbReference type="InterPro" id="IPR016161">
    <property type="entry name" value="Ald_DH/histidinol_DH"/>
</dbReference>
<name>A0A2K4YG69_9MYCO</name>